<dbReference type="InterPro" id="IPR029063">
    <property type="entry name" value="SAM-dependent_MTases_sf"/>
</dbReference>
<dbReference type="PROSITE" id="PS00092">
    <property type="entry name" value="N6_MTASE"/>
    <property type="match status" value="1"/>
</dbReference>
<dbReference type="Pfam" id="PF05175">
    <property type="entry name" value="MTS"/>
    <property type="match status" value="1"/>
</dbReference>
<dbReference type="HAMAP" id="MF_01862">
    <property type="entry name" value="16SrRNA_methyltr_C"/>
    <property type="match status" value="1"/>
</dbReference>
<dbReference type="CDD" id="cd02440">
    <property type="entry name" value="AdoMet_MTases"/>
    <property type="match status" value="1"/>
</dbReference>
<dbReference type="PANTHER" id="PTHR47816:SF4">
    <property type="entry name" value="RIBOSOMAL RNA SMALL SUBUNIT METHYLTRANSFERASE C"/>
    <property type="match status" value="1"/>
</dbReference>
<dbReference type="OrthoDB" id="9816072at2"/>
<evidence type="ECO:0000313" key="9">
    <source>
        <dbReference type="EMBL" id="KEF31979.1"/>
    </source>
</evidence>
<dbReference type="PANTHER" id="PTHR47816">
    <property type="entry name" value="RIBOSOMAL RNA SMALL SUBUNIT METHYLTRANSFERASE C"/>
    <property type="match status" value="1"/>
</dbReference>
<dbReference type="InterPro" id="IPR007848">
    <property type="entry name" value="Small_mtfrase_dom"/>
</dbReference>
<organism evidence="9 10">
    <name type="scientific">Marinobacter nitratireducens</name>
    <dbReference type="NCBI Taxonomy" id="1137280"/>
    <lineage>
        <taxon>Bacteria</taxon>
        <taxon>Pseudomonadati</taxon>
        <taxon>Pseudomonadota</taxon>
        <taxon>Gammaproteobacteria</taxon>
        <taxon>Pseudomonadales</taxon>
        <taxon>Marinobacteraceae</taxon>
        <taxon>Marinobacter</taxon>
    </lineage>
</organism>
<dbReference type="EC" id="2.1.1.172" evidence="6"/>
<proteinExistence type="inferred from homology"/>
<keyword evidence="5 6" id="KW-0949">S-adenosyl-L-methionine</keyword>
<comment type="function">
    <text evidence="6">Specifically methylates the guanine in position 1207 of 16S rRNA in the 30S particle.</text>
</comment>
<dbReference type="GO" id="GO:0005737">
    <property type="term" value="C:cytoplasm"/>
    <property type="evidence" value="ECO:0007669"/>
    <property type="project" value="UniProtKB-SubCell"/>
</dbReference>
<dbReference type="GO" id="GO:0003676">
    <property type="term" value="F:nucleic acid binding"/>
    <property type="evidence" value="ECO:0007669"/>
    <property type="project" value="InterPro"/>
</dbReference>
<dbReference type="AlphaFoldDB" id="A0A072N2R7"/>
<dbReference type="GO" id="GO:0052914">
    <property type="term" value="F:16S rRNA (guanine(1207)-N(2))-methyltransferase activity"/>
    <property type="evidence" value="ECO:0007669"/>
    <property type="project" value="UniProtKB-EC"/>
</dbReference>
<gene>
    <name evidence="6" type="primary">rsmC</name>
    <name evidence="9" type="ORF">D777_00613</name>
</gene>
<keyword evidence="2 6" id="KW-0698">rRNA processing</keyword>
<dbReference type="InterPro" id="IPR013675">
    <property type="entry name" value="Mtase_sm_N"/>
</dbReference>
<dbReference type="Proteomes" id="UP000035057">
    <property type="component" value="Unassembled WGS sequence"/>
</dbReference>
<comment type="catalytic activity">
    <reaction evidence="6">
        <text>guanosine(1207) in 16S rRNA + S-adenosyl-L-methionine = N(2)-methylguanosine(1207) in 16S rRNA + S-adenosyl-L-homocysteine + H(+)</text>
        <dbReference type="Rhea" id="RHEA:42736"/>
        <dbReference type="Rhea" id="RHEA-COMP:10213"/>
        <dbReference type="Rhea" id="RHEA-COMP:10214"/>
        <dbReference type="ChEBI" id="CHEBI:15378"/>
        <dbReference type="ChEBI" id="CHEBI:57856"/>
        <dbReference type="ChEBI" id="CHEBI:59789"/>
        <dbReference type="ChEBI" id="CHEBI:74269"/>
        <dbReference type="ChEBI" id="CHEBI:74481"/>
        <dbReference type="EC" id="2.1.1.172"/>
    </reaction>
</comment>
<dbReference type="InterPro" id="IPR046977">
    <property type="entry name" value="RsmC/RlmG"/>
</dbReference>
<feature type="domain" description="Methyltransferase small" evidence="7">
    <location>
        <begin position="171"/>
        <end position="343"/>
    </location>
</feature>
<dbReference type="PATRIC" id="fig|1137280.3.peg.429"/>
<comment type="similarity">
    <text evidence="6">Belongs to the methyltransferase superfamily. RsmC family.</text>
</comment>
<dbReference type="RefSeq" id="WP_036128364.1">
    <property type="nucleotide sequence ID" value="NZ_ANIE01000003.1"/>
</dbReference>
<evidence type="ECO:0000256" key="6">
    <source>
        <dbReference type="HAMAP-Rule" id="MF_01862"/>
    </source>
</evidence>
<evidence type="ECO:0000256" key="5">
    <source>
        <dbReference type="ARBA" id="ARBA00022691"/>
    </source>
</evidence>
<keyword evidence="10" id="KW-1185">Reference proteome</keyword>
<dbReference type="InterPro" id="IPR002052">
    <property type="entry name" value="DNA_methylase_N6_adenine_CS"/>
</dbReference>
<dbReference type="InterPro" id="IPR023543">
    <property type="entry name" value="rRNA_ssu_MeTfrase_C"/>
</dbReference>
<evidence type="ECO:0000313" key="10">
    <source>
        <dbReference type="Proteomes" id="UP000035057"/>
    </source>
</evidence>
<name>A0A072N2R7_9GAMM</name>
<evidence type="ECO:0000256" key="4">
    <source>
        <dbReference type="ARBA" id="ARBA00022679"/>
    </source>
</evidence>
<reference evidence="9 10" key="1">
    <citation type="submission" date="2012-12" db="EMBL/GenBank/DDBJ databases">
        <title>Genome assembly of Marinobacter sp. AK21.</title>
        <authorList>
            <person name="Khatri I."/>
            <person name="Kumar R."/>
            <person name="Vaidya B."/>
            <person name="Subramanian S."/>
            <person name="Pinnaka A."/>
        </authorList>
    </citation>
    <scope>NUCLEOTIDE SEQUENCE [LARGE SCALE GENOMIC DNA]</scope>
    <source>
        <strain evidence="9 10">AK21</strain>
    </source>
</reference>
<dbReference type="STRING" id="1137280.D777_00613"/>
<comment type="subunit">
    <text evidence="6">Monomer.</text>
</comment>
<evidence type="ECO:0000256" key="1">
    <source>
        <dbReference type="ARBA" id="ARBA00022490"/>
    </source>
</evidence>
<sequence length="347" mass="37799">MSMPNSHEALLRNRQLLDGRLALIGPSSVELLSALPQGGIAVCEHVGQVQALNTQGNWRVHYGYDVTELERGGCDVVVVFLPKARAELDLRLALARWLTREGGRLVLVGEKKEGISGAVKQLRSVAPDAGKVDSARHCQVWVATNTDSLSDFDVTQWLDWHTIDFRDVSVDVAGLPGIFSRGELDSGTRCLLETLADQPLKASTVLDFACGAGVIGAWLQSWQAANHLPVSTVDGVDVQFQAVTCAQATYDRAGSRGSITASDGLKALDGRWSAVVTNPPFHSGVKTDTSMTESFLREVARHLTSGGELRLVANTFLPYGSLIQRFVGPVERLYEDRRFTVYKAVRR</sequence>
<evidence type="ECO:0000259" key="7">
    <source>
        <dbReference type="Pfam" id="PF05175"/>
    </source>
</evidence>
<accession>A0A072N2R7</accession>
<keyword evidence="4 6" id="KW-0808">Transferase</keyword>
<comment type="caution">
    <text evidence="9">The sequence shown here is derived from an EMBL/GenBank/DDBJ whole genome shotgun (WGS) entry which is preliminary data.</text>
</comment>
<evidence type="ECO:0000256" key="3">
    <source>
        <dbReference type="ARBA" id="ARBA00022603"/>
    </source>
</evidence>
<dbReference type="Gene3D" id="3.40.50.150">
    <property type="entry name" value="Vaccinia Virus protein VP39"/>
    <property type="match status" value="2"/>
</dbReference>
<keyword evidence="3 6" id="KW-0489">Methyltransferase</keyword>
<dbReference type="Pfam" id="PF08468">
    <property type="entry name" value="MTS_N"/>
    <property type="match status" value="1"/>
</dbReference>
<keyword evidence="1 6" id="KW-0963">Cytoplasm</keyword>
<dbReference type="EMBL" id="ANIE01000003">
    <property type="protein sequence ID" value="KEF31979.1"/>
    <property type="molecule type" value="Genomic_DNA"/>
</dbReference>
<protein>
    <recommendedName>
        <fullName evidence="6">Ribosomal RNA small subunit methyltransferase C</fullName>
        <ecNumber evidence="6">2.1.1.172</ecNumber>
    </recommendedName>
    <alternativeName>
        <fullName evidence="6">16S rRNA m2G1207 methyltransferase</fullName>
    </alternativeName>
    <alternativeName>
        <fullName evidence="6">rRNA (guanine-N(2)-)-methyltransferase RsmC</fullName>
    </alternativeName>
</protein>
<evidence type="ECO:0000256" key="2">
    <source>
        <dbReference type="ARBA" id="ARBA00022552"/>
    </source>
</evidence>
<comment type="subcellular location">
    <subcellularLocation>
        <location evidence="6">Cytoplasm</location>
    </subcellularLocation>
</comment>
<feature type="domain" description="Methyltransferase small N-terminal" evidence="8">
    <location>
        <begin position="8"/>
        <end position="158"/>
    </location>
</feature>
<dbReference type="SUPFAM" id="SSF53335">
    <property type="entry name" value="S-adenosyl-L-methionine-dependent methyltransferases"/>
    <property type="match status" value="1"/>
</dbReference>
<evidence type="ECO:0000259" key="8">
    <source>
        <dbReference type="Pfam" id="PF08468"/>
    </source>
</evidence>